<feature type="domain" description="GPR180/TMEM145 transmembrane" evidence="3">
    <location>
        <begin position="225"/>
        <end position="442"/>
    </location>
</feature>
<evidence type="ECO:0000256" key="2">
    <source>
        <dbReference type="SAM" id="SignalP"/>
    </source>
</evidence>
<dbReference type="Pfam" id="PF10192">
    <property type="entry name" value="GPR180-TMEM145_TM"/>
    <property type="match status" value="1"/>
</dbReference>
<reference evidence="4" key="1">
    <citation type="journal article" date="2013" name="Genetics">
        <title>The draft genome and transcriptome of Panagrellus redivivus are shaped by the harsh demands of a free-living lifestyle.</title>
        <authorList>
            <person name="Srinivasan J."/>
            <person name="Dillman A.R."/>
            <person name="Macchietto M.G."/>
            <person name="Heikkinen L."/>
            <person name="Lakso M."/>
            <person name="Fracchia K.M."/>
            <person name="Antoshechkin I."/>
            <person name="Mortazavi A."/>
            <person name="Wong G."/>
            <person name="Sternberg P.W."/>
        </authorList>
    </citation>
    <scope>NUCLEOTIDE SEQUENCE [LARGE SCALE GENOMIC DNA]</scope>
    <source>
        <strain evidence="4">MT8872</strain>
    </source>
</reference>
<dbReference type="GO" id="GO:0007186">
    <property type="term" value="P:G protein-coupled receptor signaling pathway"/>
    <property type="evidence" value="ECO:0007669"/>
    <property type="project" value="InterPro"/>
</dbReference>
<keyword evidence="4" id="KW-1185">Reference proteome</keyword>
<dbReference type="InterPro" id="IPR047831">
    <property type="entry name" value="GPR180/TMEM145"/>
</dbReference>
<proteinExistence type="predicted"/>
<keyword evidence="1" id="KW-0812">Transmembrane</keyword>
<keyword evidence="2" id="KW-0732">Signal</keyword>
<dbReference type="InterPro" id="IPR019336">
    <property type="entry name" value="GPR180/TMEM145_TM"/>
</dbReference>
<feature type="transmembrane region" description="Helical" evidence="1">
    <location>
        <begin position="218"/>
        <end position="241"/>
    </location>
</feature>
<evidence type="ECO:0000313" key="5">
    <source>
        <dbReference type="WBParaSite" id="Pan_g20455.t1"/>
    </source>
</evidence>
<organism evidence="4 5">
    <name type="scientific">Panagrellus redivivus</name>
    <name type="common">Microworm</name>
    <dbReference type="NCBI Taxonomy" id="6233"/>
    <lineage>
        <taxon>Eukaryota</taxon>
        <taxon>Metazoa</taxon>
        <taxon>Ecdysozoa</taxon>
        <taxon>Nematoda</taxon>
        <taxon>Chromadorea</taxon>
        <taxon>Rhabditida</taxon>
        <taxon>Tylenchina</taxon>
        <taxon>Panagrolaimomorpha</taxon>
        <taxon>Panagrolaimoidea</taxon>
        <taxon>Panagrolaimidae</taxon>
        <taxon>Panagrellus</taxon>
    </lineage>
</organism>
<evidence type="ECO:0000256" key="1">
    <source>
        <dbReference type="SAM" id="Phobius"/>
    </source>
</evidence>
<keyword evidence="1" id="KW-1133">Transmembrane helix</keyword>
<protein>
    <submittedName>
        <fullName evidence="5">GpcrRhopsn4 domain-containing protein</fullName>
    </submittedName>
</protein>
<dbReference type="WBParaSite" id="Pan_g20455.t1">
    <property type="protein sequence ID" value="Pan_g20455.t1"/>
    <property type="gene ID" value="Pan_g20455"/>
</dbReference>
<dbReference type="PANTHER" id="PTHR23252">
    <property type="entry name" value="INTIMAL THICKNESS RECEPTOR-RELATED"/>
    <property type="match status" value="1"/>
</dbReference>
<dbReference type="AlphaFoldDB" id="A0A7E4VFZ3"/>
<feature type="transmembrane region" description="Helical" evidence="1">
    <location>
        <begin position="327"/>
        <end position="346"/>
    </location>
</feature>
<evidence type="ECO:0000313" key="4">
    <source>
        <dbReference type="Proteomes" id="UP000492821"/>
    </source>
</evidence>
<feature type="chain" id="PRO_5028880119" evidence="2">
    <location>
        <begin position="21"/>
        <end position="498"/>
    </location>
</feature>
<name>A0A7E4VFZ3_PANRE</name>
<dbReference type="PANTHER" id="PTHR23252:SF43">
    <property type="entry name" value="INTIMAL THICKNESS RELATED RECEPTOR IRP DOMAIN-CONTAINING PROTEIN"/>
    <property type="match status" value="1"/>
</dbReference>
<feature type="transmembrane region" description="Helical" evidence="1">
    <location>
        <begin position="284"/>
        <end position="307"/>
    </location>
</feature>
<feature type="transmembrane region" description="Helical" evidence="1">
    <location>
        <begin position="427"/>
        <end position="448"/>
    </location>
</feature>
<feature type="transmembrane region" description="Helical" evidence="1">
    <location>
        <begin position="253"/>
        <end position="278"/>
    </location>
</feature>
<feature type="transmembrane region" description="Helical" evidence="1">
    <location>
        <begin position="398"/>
        <end position="421"/>
    </location>
</feature>
<accession>A0A7E4VFZ3</accession>
<feature type="signal peptide" evidence="2">
    <location>
        <begin position="1"/>
        <end position="20"/>
    </location>
</feature>
<dbReference type="Proteomes" id="UP000492821">
    <property type="component" value="Unassembled WGS sequence"/>
</dbReference>
<feature type="transmembrane region" description="Helical" evidence="1">
    <location>
        <begin position="358"/>
        <end position="377"/>
    </location>
</feature>
<dbReference type="GO" id="GO:0019236">
    <property type="term" value="P:response to pheromone"/>
    <property type="evidence" value="ECO:0007669"/>
    <property type="project" value="InterPro"/>
</dbReference>
<sequence length="498" mass="57225">MVLTYAILILSLILGQPVYGVHRKGVIDTDEHVHILAKFGVRQMDPIYPDRTKGYIYGNITAGGTGNVTVDVTNRAVLLIVPETKVSTVLLDSSYAVSCSSMMREISEIAFEPQCFTSGKRSDLMRWVPCPKNELCAEEDNPDNVLKGYQFTFRLDEPYAPEYWYVLLITCSLTSNCNWTLSNREFPLEYDIWLNNGNPETSFETFSREFSFDEQEIIHIYMIAFIIYITLALFQLRAIAIDKHSRLPFRQRILSWVIGFKCSALLLQSTNTYIYAFVGHNVNLFVFVGELLRIFAVCGFCLLLILLARGYSLNRLPSQAYSNRVHYVWCLFSTIHVVLFLYDYFTDDAIVRPVAFDFLADKLIIVLRILQGLWFIVEIKKSLRRETDEERAVFLIHLGAAYMVWFVYLLGLGFIAIFISPMWRLKIVLSISTFANFVAIAGLVHVFWPTGSSRKFFSRDGNIHRHIERTSSTELDDYERLLIAADSSDNDDIIMSEL</sequence>
<evidence type="ECO:0000259" key="3">
    <source>
        <dbReference type="Pfam" id="PF10192"/>
    </source>
</evidence>
<keyword evidence="1" id="KW-0472">Membrane</keyword>
<reference evidence="5" key="2">
    <citation type="submission" date="2020-10" db="UniProtKB">
        <authorList>
            <consortium name="WormBaseParasite"/>
        </authorList>
    </citation>
    <scope>IDENTIFICATION</scope>
</reference>